<organism evidence="1 2">
    <name type="scientific">Desmophyllum pertusum</name>
    <dbReference type="NCBI Taxonomy" id="174260"/>
    <lineage>
        <taxon>Eukaryota</taxon>
        <taxon>Metazoa</taxon>
        <taxon>Cnidaria</taxon>
        <taxon>Anthozoa</taxon>
        <taxon>Hexacorallia</taxon>
        <taxon>Scleractinia</taxon>
        <taxon>Caryophylliina</taxon>
        <taxon>Caryophylliidae</taxon>
        <taxon>Desmophyllum</taxon>
    </lineage>
</organism>
<proteinExistence type="predicted"/>
<gene>
    <name evidence="1" type="ORF">OS493_040624</name>
</gene>
<reference evidence="1" key="1">
    <citation type="submission" date="2023-01" db="EMBL/GenBank/DDBJ databases">
        <title>Genome assembly of the deep-sea coral Lophelia pertusa.</title>
        <authorList>
            <person name="Herrera S."/>
            <person name="Cordes E."/>
        </authorList>
    </citation>
    <scope>NUCLEOTIDE SEQUENCE</scope>
    <source>
        <strain evidence="1">USNM1676648</strain>
        <tissue evidence="1">Polyp</tissue>
    </source>
</reference>
<sequence>PTSVLTSVIRIQTNVGSRSSAFNRVVVGYLVYRYAFSSAPVYRHGYPMYRSYVSIPKDRAVRVSFEEEKLLDDNGKLCLGESAEKRTLVEGIDRSLVELNTTVKYSDGTTLELRGLNSTVSLEDINDQNFEVTSRGRYNVTIVTATNCTQVEKTVRGTMITMYETNPNGASLPNINNKLLPAVIALFAFINVFIY</sequence>
<keyword evidence="2" id="KW-1185">Reference proteome</keyword>
<evidence type="ECO:0000313" key="2">
    <source>
        <dbReference type="Proteomes" id="UP001163046"/>
    </source>
</evidence>
<feature type="non-terminal residue" evidence="1">
    <location>
        <position position="1"/>
    </location>
</feature>
<protein>
    <submittedName>
        <fullName evidence="1">Uncharacterized protein</fullName>
    </submittedName>
</protein>
<dbReference type="AlphaFoldDB" id="A0A9W9Y6K7"/>
<dbReference type="Proteomes" id="UP001163046">
    <property type="component" value="Unassembled WGS sequence"/>
</dbReference>
<dbReference type="EMBL" id="MU828216">
    <property type="protein sequence ID" value="KAJ7306238.1"/>
    <property type="molecule type" value="Genomic_DNA"/>
</dbReference>
<name>A0A9W9Y6K7_9CNID</name>
<comment type="caution">
    <text evidence="1">The sequence shown here is derived from an EMBL/GenBank/DDBJ whole genome shotgun (WGS) entry which is preliminary data.</text>
</comment>
<accession>A0A9W9Y6K7</accession>
<evidence type="ECO:0000313" key="1">
    <source>
        <dbReference type="EMBL" id="KAJ7306238.1"/>
    </source>
</evidence>
<dbReference type="OrthoDB" id="5980977at2759"/>